<keyword evidence="2" id="KW-1185">Reference proteome</keyword>
<dbReference type="Proteomes" id="UP001364156">
    <property type="component" value="Chromosome"/>
</dbReference>
<sequence>MTRFFAAPWFQCWDRQIWRLASMLPNFCLFSLSCSRLGINRLSISGKLMVLVVLDCINFGTEVGRSSSSIPDVVTRSHRATKNAQKTVNNPSFARCFLPIVEPELVPSLALGV</sequence>
<evidence type="ECO:0000313" key="2">
    <source>
        <dbReference type="Proteomes" id="UP001364156"/>
    </source>
</evidence>
<proteinExistence type="predicted"/>
<organism evidence="1 2">
    <name type="scientific">Roseovarius phycicola</name>
    <dbReference type="NCBI Taxonomy" id="3080976"/>
    <lineage>
        <taxon>Bacteria</taxon>
        <taxon>Pseudomonadati</taxon>
        <taxon>Pseudomonadota</taxon>
        <taxon>Alphaproteobacteria</taxon>
        <taxon>Rhodobacterales</taxon>
        <taxon>Roseobacteraceae</taxon>
        <taxon>Roseovarius</taxon>
    </lineage>
</organism>
<dbReference type="PROSITE" id="PS51257">
    <property type="entry name" value="PROKAR_LIPOPROTEIN"/>
    <property type="match status" value="1"/>
</dbReference>
<dbReference type="EMBL" id="CP146069">
    <property type="protein sequence ID" value="WWR46672.1"/>
    <property type="molecule type" value="Genomic_DNA"/>
</dbReference>
<evidence type="ECO:0000313" key="1">
    <source>
        <dbReference type="EMBL" id="WWR46672.1"/>
    </source>
</evidence>
<name>A0ABZ2HHA8_9RHOB</name>
<gene>
    <name evidence="1" type="ORF">RZ517_00325</name>
</gene>
<protein>
    <recommendedName>
        <fullName evidence="3">Secreted protein</fullName>
    </recommendedName>
</protein>
<reference evidence="1 2" key="1">
    <citation type="submission" date="2023-10" db="EMBL/GenBank/DDBJ databases">
        <title>Roseovarius strain S88 nov., isolated from a marine algae.</title>
        <authorList>
            <person name="Lee M.W."/>
            <person name="Lee J.K."/>
            <person name="Kim J.M."/>
            <person name="Choi D.G."/>
            <person name="Baek J.H."/>
            <person name="Bayburt H."/>
            <person name="Jung J.J."/>
            <person name="Han D.M."/>
            <person name="Jeon C.O."/>
        </authorList>
    </citation>
    <scope>NUCLEOTIDE SEQUENCE [LARGE SCALE GENOMIC DNA]</scope>
    <source>
        <strain evidence="1 2">S88</strain>
    </source>
</reference>
<evidence type="ECO:0008006" key="3">
    <source>
        <dbReference type="Google" id="ProtNLM"/>
    </source>
</evidence>
<accession>A0ABZ2HHA8</accession>